<accession>A0ABQ5HT31</accession>
<dbReference type="InterPro" id="IPR052160">
    <property type="entry name" value="Gypsy_RT_Integrase-like"/>
</dbReference>
<sequence length="290" mass="33006">MYDLVTTSAIGPISIRSKRLILAAQVRRSIRERTCKKVTYLDQQMERKGDGSLYLMDRILVPLVGGVRTVIMDEAHKSRYSTHPGADKMYYDLQDMYWWPGMKRDIATYVSKCLTCAKNALGTRLDMSMAYHPQTDGQSKHTIQILEDMLRACVIDFGGSWDVHLPLAEFYYNNSYHTSIRCDLFEALYGRKYRLPILWAEIGEACVDIVWKLLVHQGGSPAGIYGLFSRWYCGLASKNVTLGVSMAWAKGVTTGTLVRYETSYGRCWVFSVALEFACNHLEDVEVRKSS</sequence>
<dbReference type="InterPro" id="IPR041588">
    <property type="entry name" value="Integrase_H2C2"/>
</dbReference>
<gene>
    <name evidence="2" type="ORF">Tco_1079168</name>
</gene>
<reference evidence="2" key="1">
    <citation type="journal article" date="2022" name="Int. J. Mol. Sci.">
        <title>Draft Genome of Tanacetum Coccineum: Genomic Comparison of Closely Related Tanacetum-Family Plants.</title>
        <authorList>
            <person name="Yamashiro T."/>
            <person name="Shiraishi A."/>
            <person name="Nakayama K."/>
            <person name="Satake H."/>
        </authorList>
    </citation>
    <scope>NUCLEOTIDE SEQUENCE</scope>
</reference>
<proteinExistence type="predicted"/>
<evidence type="ECO:0000259" key="1">
    <source>
        <dbReference type="Pfam" id="PF17921"/>
    </source>
</evidence>
<evidence type="ECO:0000313" key="2">
    <source>
        <dbReference type="EMBL" id="GJT90323.1"/>
    </source>
</evidence>
<dbReference type="PANTHER" id="PTHR47266">
    <property type="entry name" value="ENDONUCLEASE-RELATED"/>
    <property type="match status" value="1"/>
</dbReference>
<dbReference type="EMBL" id="BQNB010019909">
    <property type="protein sequence ID" value="GJT90323.1"/>
    <property type="molecule type" value="Genomic_DNA"/>
</dbReference>
<dbReference type="SUPFAM" id="SSF53098">
    <property type="entry name" value="Ribonuclease H-like"/>
    <property type="match status" value="1"/>
</dbReference>
<feature type="domain" description="Integrase zinc-binding" evidence="1">
    <location>
        <begin position="68"/>
        <end position="119"/>
    </location>
</feature>
<evidence type="ECO:0000313" key="3">
    <source>
        <dbReference type="Proteomes" id="UP001151760"/>
    </source>
</evidence>
<keyword evidence="2" id="KW-0808">Transferase</keyword>
<organism evidence="2 3">
    <name type="scientific">Tanacetum coccineum</name>
    <dbReference type="NCBI Taxonomy" id="301880"/>
    <lineage>
        <taxon>Eukaryota</taxon>
        <taxon>Viridiplantae</taxon>
        <taxon>Streptophyta</taxon>
        <taxon>Embryophyta</taxon>
        <taxon>Tracheophyta</taxon>
        <taxon>Spermatophyta</taxon>
        <taxon>Magnoliopsida</taxon>
        <taxon>eudicotyledons</taxon>
        <taxon>Gunneridae</taxon>
        <taxon>Pentapetalae</taxon>
        <taxon>asterids</taxon>
        <taxon>campanulids</taxon>
        <taxon>Asterales</taxon>
        <taxon>Asteraceae</taxon>
        <taxon>Asteroideae</taxon>
        <taxon>Anthemideae</taxon>
        <taxon>Anthemidinae</taxon>
        <taxon>Tanacetum</taxon>
    </lineage>
</organism>
<dbReference type="Gene3D" id="3.30.420.10">
    <property type="entry name" value="Ribonuclease H-like superfamily/Ribonuclease H"/>
    <property type="match status" value="1"/>
</dbReference>
<dbReference type="Pfam" id="PF17921">
    <property type="entry name" value="Integrase_H2C2"/>
    <property type="match status" value="1"/>
</dbReference>
<comment type="caution">
    <text evidence="2">The sequence shown here is derived from an EMBL/GenBank/DDBJ whole genome shotgun (WGS) entry which is preliminary data.</text>
</comment>
<dbReference type="Proteomes" id="UP001151760">
    <property type="component" value="Unassembled WGS sequence"/>
</dbReference>
<keyword evidence="2" id="KW-0695">RNA-directed DNA polymerase</keyword>
<protein>
    <submittedName>
        <fullName evidence="2">Reverse transcriptase domain-containing protein</fullName>
    </submittedName>
</protein>
<dbReference type="GO" id="GO:0003964">
    <property type="term" value="F:RNA-directed DNA polymerase activity"/>
    <property type="evidence" value="ECO:0007669"/>
    <property type="project" value="UniProtKB-KW"/>
</dbReference>
<keyword evidence="2" id="KW-0548">Nucleotidyltransferase</keyword>
<reference evidence="2" key="2">
    <citation type="submission" date="2022-01" db="EMBL/GenBank/DDBJ databases">
        <authorList>
            <person name="Yamashiro T."/>
            <person name="Shiraishi A."/>
            <person name="Satake H."/>
            <person name="Nakayama K."/>
        </authorList>
    </citation>
    <scope>NUCLEOTIDE SEQUENCE</scope>
</reference>
<name>A0ABQ5HT31_9ASTR</name>
<keyword evidence="3" id="KW-1185">Reference proteome</keyword>
<dbReference type="InterPro" id="IPR012337">
    <property type="entry name" value="RNaseH-like_sf"/>
</dbReference>
<dbReference type="InterPro" id="IPR036397">
    <property type="entry name" value="RNaseH_sf"/>
</dbReference>